<evidence type="ECO:0000313" key="10">
    <source>
        <dbReference type="EMBL" id="GCE61791.1"/>
    </source>
</evidence>
<evidence type="ECO:0000256" key="2">
    <source>
        <dbReference type="ARBA" id="ARBA00023012"/>
    </source>
</evidence>
<dbReference type="InterPro" id="IPR036388">
    <property type="entry name" value="WH-like_DNA-bd_sf"/>
</dbReference>
<evidence type="ECO:0000256" key="1">
    <source>
        <dbReference type="ARBA" id="ARBA00022553"/>
    </source>
</evidence>
<name>A0A402DHU7_MICAE</name>
<keyword evidence="4 7" id="KW-0238">DNA-binding</keyword>
<dbReference type="Pfam" id="PF00486">
    <property type="entry name" value="Trans_reg_C"/>
    <property type="match status" value="1"/>
</dbReference>
<feature type="domain" description="Response regulatory" evidence="8">
    <location>
        <begin position="4"/>
        <end position="118"/>
    </location>
</feature>
<evidence type="ECO:0000259" key="9">
    <source>
        <dbReference type="PROSITE" id="PS51755"/>
    </source>
</evidence>
<dbReference type="RefSeq" id="WP_002731739.1">
    <property type="nucleotide sequence ID" value="NZ_BIFY01000088.1"/>
</dbReference>
<dbReference type="InterPro" id="IPR001867">
    <property type="entry name" value="OmpR/PhoB-type_DNA-bd"/>
</dbReference>
<dbReference type="GO" id="GO:0005829">
    <property type="term" value="C:cytosol"/>
    <property type="evidence" value="ECO:0007669"/>
    <property type="project" value="TreeGrafter"/>
</dbReference>
<dbReference type="Pfam" id="PF00072">
    <property type="entry name" value="Response_reg"/>
    <property type="match status" value="1"/>
</dbReference>
<dbReference type="EMBL" id="BIFY01000088">
    <property type="protein sequence ID" value="GCE61791.1"/>
    <property type="molecule type" value="Genomic_DNA"/>
</dbReference>
<dbReference type="SMART" id="SM00862">
    <property type="entry name" value="Trans_reg_C"/>
    <property type="match status" value="1"/>
</dbReference>
<feature type="modified residue" description="4-aspartylphosphate" evidence="6">
    <location>
        <position position="53"/>
    </location>
</feature>
<dbReference type="Proteomes" id="UP000289660">
    <property type="component" value="Unassembled WGS sequence"/>
</dbReference>
<dbReference type="FunFam" id="1.10.10.10:FF:000005">
    <property type="entry name" value="Two-component system response regulator"/>
    <property type="match status" value="1"/>
</dbReference>
<dbReference type="GO" id="GO:0032993">
    <property type="term" value="C:protein-DNA complex"/>
    <property type="evidence" value="ECO:0007669"/>
    <property type="project" value="TreeGrafter"/>
</dbReference>
<keyword evidence="1 6" id="KW-0597">Phosphoprotein</keyword>
<dbReference type="PANTHER" id="PTHR48111:SF22">
    <property type="entry name" value="REGULATOR OF RPOS"/>
    <property type="match status" value="1"/>
</dbReference>
<evidence type="ECO:0000256" key="6">
    <source>
        <dbReference type="PROSITE-ProRule" id="PRU00169"/>
    </source>
</evidence>
<dbReference type="PROSITE" id="PS51755">
    <property type="entry name" value="OMPR_PHOB"/>
    <property type="match status" value="1"/>
</dbReference>
<dbReference type="InterPro" id="IPR001789">
    <property type="entry name" value="Sig_transdc_resp-reg_receiver"/>
</dbReference>
<dbReference type="GO" id="GO:0006355">
    <property type="term" value="P:regulation of DNA-templated transcription"/>
    <property type="evidence" value="ECO:0007669"/>
    <property type="project" value="InterPro"/>
</dbReference>
<gene>
    <name evidence="10" type="primary">mprA_6</name>
    <name evidence="10" type="ORF">MiAbB_03732</name>
</gene>
<organism evidence="10 11">
    <name type="scientific">Microcystis aeruginosa NIES-4285</name>
    <dbReference type="NCBI Taxonomy" id="2497681"/>
    <lineage>
        <taxon>Bacteria</taxon>
        <taxon>Bacillati</taxon>
        <taxon>Cyanobacteriota</taxon>
        <taxon>Cyanophyceae</taxon>
        <taxon>Oscillatoriophycideae</taxon>
        <taxon>Chroococcales</taxon>
        <taxon>Microcystaceae</taxon>
        <taxon>Microcystis</taxon>
    </lineage>
</organism>
<dbReference type="SMART" id="SM00448">
    <property type="entry name" value="REC"/>
    <property type="match status" value="1"/>
</dbReference>
<evidence type="ECO:0000256" key="7">
    <source>
        <dbReference type="PROSITE-ProRule" id="PRU01091"/>
    </source>
</evidence>
<proteinExistence type="predicted"/>
<sequence>MNDHILLVEDDPKLAEFIATELHLEGYQVTIASNGMDGLKIARDSSPDLLILDWMLPVISGLDLCLRLRKTGMEAPIIILTAKDEIPDRVTGLNAGADDYVTKPFSMEELLARVKARLRRTHAQDLNIFTFEDLTLNCLAREVYRDSQLIELTAKEFDLLEFILRHPRQVLTREQILETVWGYDFMGDSNIIEVYIRALRVKLESANPKRLIQTVRGVGYVLRDYA</sequence>
<evidence type="ECO:0000259" key="8">
    <source>
        <dbReference type="PROSITE" id="PS50110"/>
    </source>
</evidence>
<feature type="DNA-binding region" description="OmpR/PhoB-type" evidence="7">
    <location>
        <begin position="126"/>
        <end position="224"/>
    </location>
</feature>
<evidence type="ECO:0000256" key="5">
    <source>
        <dbReference type="ARBA" id="ARBA00023163"/>
    </source>
</evidence>
<dbReference type="AlphaFoldDB" id="A0A402DHU7"/>
<dbReference type="CDD" id="cd00383">
    <property type="entry name" value="trans_reg_C"/>
    <property type="match status" value="1"/>
</dbReference>
<comment type="caution">
    <text evidence="10">The sequence shown here is derived from an EMBL/GenBank/DDBJ whole genome shotgun (WGS) entry which is preliminary data.</text>
</comment>
<dbReference type="GO" id="GO:0000156">
    <property type="term" value="F:phosphorelay response regulator activity"/>
    <property type="evidence" value="ECO:0007669"/>
    <property type="project" value="TreeGrafter"/>
</dbReference>
<dbReference type="SUPFAM" id="SSF52172">
    <property type="entry name" value="CheY-like"/>
    <property type="match status" value="1"/>
</dbReference>
<keyword evidence="2" id="KW-0902">Two-component regulatory system</keyword>
<protein>
    <submittedName>
        <fullName evidence="10">Response regulator MprA</fullName>
    </submittedName>
</protein>
<dbReference type="PROSITE" id="PS50110">
    <property type="entry name" value="RESPONSE_REGULATORY"/>
    <property type="match status" value="1"/>
</dbReference>
<dbReference type="CDD" id="cd17574">
    <property type="entry name" value="REC_OmpR"/>
    <property type="match status" value="1"/>
</dbReference>
<keyword evidence="5" id="KW-0804">Transcription</keyword>
<dbReference type="Gene3D" id="6.10.250.690">
    <property type="match status" value="1"/>
</dbReference>
<feature type="domain" description="OmpR/PhoB-type" evidence="9">
    <location>
        <begin position="126"/>
        <end position="224"/>
    </location>
</feature>
<keyword evidence="3" id="KW-0805">Transcription regulation</keyword>
<reference evidence="11" key="1">
    <citation type="submission" date="2018-12" db="EMBL/GenBank/DDBJ databases">
        <title>Genome sequence of Microcystis aeruginosa NIES-4285.</title>
        <authorList>
            <person name="Tanabe Y."/>
        </authorList>
    </citation>
    <scope>NUCLEOTIDE SEQUENCE [LARGE SCALE GENOMIC DNA]</scope>
    <source>
        <strain evidence="11">NIES-4285</strain>
    </source>
</reference>
<dbReference type="GO" id="GO:0000976">
    <property type="term" value="F:transcription cis-regulatory region binding"/>
    <property type="evidence" value="ECO:0007669"/>
    <property type="project" value="TreeGrafter"/>
</dbReference>
<evidence type="ECO:0000256" key="3">
    <source>
        <dbReference type="ARBA" id="ARBA00023015"/>
    </source>
</evidence>
<dbReference type="Gene3D" id="3.40.50.2300">
    <property type="match status" value="1"/>
</dbReference>
<dbReference type="Gene3D" id="1.10.10.10">
    <property type="entry name" value="Winged helix-like DNA-binding domain superfamily/Winged helix DNA-binding domain"/>
    <property type="match status" value="1"/>
</dbReference>
<accession>A0A402DHU7</accession>
<evidence type="ECO:0000256" key="4">
    <source>
        <dbReference type="ARBA" id="ARBA00023125"/>
    </source>
</evidence>
<dbReference type="InterPro" id="IPR011006">
    <property type="entry name" value="CheY-like_superfamily"/>
</dbReference>
<dbReference type="InterPro" id="IPR039420">
    <property type="entry name" value="WalR-like"/>
</dbReference>
<dbReference type="PANTHER" id="PTHR48111">
    <property type="entry name" value="REGULATOR OF RPOS"/>
    <property type="match status" value="1"/>
</dbReference>
<dbReference type="FunFam" id="3.40.50.2300:FF:000001">
    <property type="entry name" value="DNA-binding response regulator PhoB"/>
    <property type="match status" value="1"/>
</dbReference>
<evidence type="ECO:0000313" key="11">
    <source>
        <dbReference type="Proteomes" id="UP000289660"/>
    </source>
</evidence>